<dbReference type="InterPro" id="IPR013078">
    <property type="entry name" value="His_Pase_superF_clade-1"/>
</dbReference>
<dbReference type="SUPFAM" id="SSF53254">
    <property type="entry name" value="Phosphoglycerate mutase-like"/>
    <property type="match status" value="1"/>
</dbReference>
<sequence>MKAIRLTLICHALTQSQKVGRFHGIDEAILPVGQWPAAAEPGIRVLSAPEPRARQTALGLGAKADIEPALADGDLGAWQGLALKQVQAEAPEALGQWLEDPHSAPHGGESIAQLCQRVVTWLEAFDRPGETWAVTHPQVIRAALVHVLESPLAGFQRIDVPPLSRLHLSRAGQWRLRLA</sequence>
<name>A0A1X0ZSG3_PSEPU</name>
<protein>
    <submittedName>
        <fullName evidence="1">Histidine phosphatase family protein</fullName>
    </submittedName>
</protein>
<dbReference type="SMART" id="SM00855">
    <property type="entry name" value="PGAM"/>
    <property type="match status" value="1"/>
</dbReference>
<dbReference type="InterPro" id="IPR029033">
    <property type="entry name" value="His_PPase_superfam"/>
</dbReference>
<dbReference type="Pfam" id="PF00300">
    <property type="entry name" value="His_Phos_1"/>
    <property type="match status" value="1"/>
</dbReference>
<evidence type="ECO:0000313" key="1">
    <source>
        <dbReference type="EMBL" id="ORL62355.1"/>
    </source>
</evidence>
<gene>
    <name evidence="1" type="ORF">B7H17_18180</name>
</gene>
<accession>A0A1X0ZSG3</accession>
<reference evidence="1 2" key="1">
    <citation type="submission" date="2017-04" db="EMBL/GenBank/DDBJ databases">
        <title>Presence of VIM-2 positive Pseudomonas species in chickens and their surrounding environment.</title>
        <authorList>
            <person name="Zhang R."/>
        </authorList>
    </citation>
    <scope>NUCLEOTIDE SEQUENCE [LARGE SCALE GENOMIC DNA]</scope>
    <source>
        <strain evidence="1 2">DZ-C18</strain>
    </source>
</reference>
<dbReference type="Gene3D" id="3.40.50.1240">
    <property type="entry name" value="Phosphoglycerate mutase-like"/>
    <property type="match status" value="1"/>
</dbReference>
<dbReference type="EMBL" id="NBWC01000029">
    <property type="protein sequence ID" value="ORL62355.1"/>
    <property type="molecule type" value="Genomic_DNA"/>
</dbReference>
<evidence type="ECO:0000313" key="2">
    <source>
        <dbReference type="Proteomes" id="UP000193675"/>
    </source>
</evidence>
<proteinExistence type="predicted"/>
<comment type="caution">
    <text evidence="1">The sequence shown here is derived from an EMBL/GenBank/DDBJ whole genome shotgun (WGS) entry which is preliminary data.</text>
</comment>
<dbReference type="AlphaFoldDB" id="A0A1X0ZSG3"/>
<dbReference type="RefSeq" id="WP_084858102.1">
    <property type="nucleotide sequence ID" value="NZ_NBWC01000029.1"/>
</dbReference>
<organism evidence="1 2">
    <name type="scientific">Pseudomonas putida</name>
    <name type="common">Arthrobacter siderocapsulatus</name>
    <dbReference type="NCBI Taxonomy" id="303"/>
    <lineage>
        <taxon>Bacteria</taxon>
        <taxon>Pseudomonadati</taxon>
        <taxon>Pseudomonadota</taxon>
        <taxon>Gammaproteobacteria</taxon>
        <taxon>Pseudomonadales</taxon>
        <taxon>Pseudomonadaceae</taxon>
        <taxon>Pseudomonas</taxon>
    </lineage>
</organism>
<dbReference type="OrthoDB" id="7502553at2"/>
<dbReference type="Proteomes" id="UP000193675">
    <property type="component" value="Unassembled WGS sequence"/>
</dbReference>